<sequence>MIIQMVSRHIYWQLIFRILLISAAGMGTGFFFFDRQFLMAALVFGFLIMQTVFLIRYVNQTNRKIAYFFDAIKNEDFTLRFPEKLSVKSLEELNHSLNMLNAMIQDIHLKKQAQEQYYQEILKQADIGILTINPKGHILYTNPTVERLFNYRPLNHIKQLNQVDKKLYRLFENLQPFESKTFKLTNEREKIQLSLKSTSINLEKQTLLLVVVQDIRRELDEKETDSYVKLIRVLTHEIMNTITPITSISESVLKYFKRNGELVTTDEFVENHMKSTVKGLEVIKEQGNDLMGFVQSYRTFLSIPEPDKSLISAKKLLEKIKLLLGEHSVEERIKIEVIVDPEELELFVDEKQITQVLLNLGKNAQQSLCNYENAISDNHVGLIKFLAGYDTKNKKIVRVWDNGPGISSENLEEIFVPFFTTKNSGTGIGLSLSKQIMRLHGGSIEAASKENTVFTLTFD</sequence>
<feature type="domain" description="PAS" evidence="8">
    <location>
        <begin position="114"/>
        <end position="153"/>
    </location>
</feature>
<dbReference type="GO" id="GO:0000156">
    <property type="term" value="F:phosphorelay response regulator activity"/>
    <property type="evidence" value="ECO:0007669"/>
    <property type="project" value="TreeGrafter"/>
</dbReference>
<evidence type="ECO:0000313" key="9">
    <source>
        <dbReference type="EMBL" id="KKN28789.1"/>
    </source>
</evidence>
<comment type="catalytic activity">
    <reaction evidence="1">
        <text>ATP + protein L-histidine = ADP + protein N-phospho-L-histidine.</text>
        <dbReference type="EC" id="2.7.13.3"/>
    </reaction>
</comment>
<keyword evidence="4" id="KW-0418">Kinase</keyword>
<keyword evidence="3" id="KW-0808">Transferase</keyword>
<dbReference type="AlphaFoldDB" id="A0A0F9PFA5"/>
<dbReference type="InterPro" id="IPR000014">
    <property type="entry name" value="PAS"/>
</dbReference>
<feature type="transmembrane region" description="Helical" evidence="6">
    <location>
        <begin position="39"/>
        <end position="58"/>
    </location>
</feature>
<dbReference type="GO" id="GO:0016020">
    <property type="term" value="C:membrane"/>
    <property type="evidence" value="ECO:0007669"/>
    <property type="project" value="UniProtKB-SubCell"/>
</dbReference>
<evidence type="ECO:0000256" key="4">
    <source>
        <dbReference type="ARBA" id="ARBA00022777"/>
    </source>
</evidence>
<dbReference type="Pfam" id="PF02518">
    <property type="entry name" value="HATPase_c"/>
    <property type="match status" value="1"/>
</dbReference>
<dbReference type="PANTHER" id="PTHR42878">
    <property type="entry name" value="TWO-COMPONENT HISTIDINE KINASE"/>
    <property type="match status" value="1"/>
</dbReference>
<keyword evidence="6" id="KW-1133">Transmembrane helix</keyword>
<dbReference type="EMBL" id="LAZR01002534">
    <property type="protein sequence ID" value="KKN28789.1"/>
    <property type="molecule type" value="Genomic_DNA"/>
</dbReference>
<dbReference type="InterPro" id="IPR036890">
    <property type="entry name" value="HATPase_C_sf"/>
</dbReference>
<dbReference type="CDD" id="cd00130">
    <property type="entry name" value="PAS"/>
    <property type="match status" value="1"/>
</dbReference>
<evidence type="ECO:0000259" key="7">
    <source>
        <dbReference type="PROSITE" id="PS50109"/>
    </source>
</evidence>
<feature type="domain" description="Histidine kinase" evidence="7">
    <location>
        <begin position="233"/>
        <end position="459"/>
    </location>
</feature>
<dbReference type="InterPro" id="IPR035965">
    <property type="entry name" value="PAS-like_dom_sf"/>
</dbReference>
<dbReference type="Pfam" id="PF13188">
    <property type="entry name" value="PAS_8"/>
    <property type="match status" value="1"/>
</dbReference>
<dbReference type="InterPro" id="IPR050351">
    <property type="entry name" value="BphY/WalK/GraS-like"/>
</dbReference>
<feature type="transmembrane region" description="Helical" evidence="6">
    <location>
        <begin position="12"/>
        <end position="33"/>
    </location>
</feature>
<gene>
    <name evidence="9" type="ORF">LCGC14_0850680</name>
</gene>
<dbReference type="SUPFAM" id="SSF55785">
    <property type="entry name" value="PYP-like sensor domain (PAS domain)"/>
    <property type="match status" value="1"/>
</dbReference>
<accession>A0A0F9PFA5</accession>
<reference evidence="9" key="1">
    <citation type="journal article" date="2015" name="Nature">
        <title>Complex archaea that bridge the gap between prokaryotes and eukaryotes.</title>
        <authorList>
            <person name="Spang A."/>
            <person name="Saw J.H."/>
            <person name="Jorgensen S.L."/>
            <person name="Zaremba-Niedzwiedzka K."/>
            <person name="Martijn J."/>
            <person name="Lind A.E."/>
            <person name="van Eijk R."/>
            <person name="Schleper C."/>
            <person name="Guy L."/>
            <person name="Ettema T.J."/>
        </authorList>
    </citation>
    <scope>NUCLEOTIDE SEQUENCE</scope>
</reference>
<evidence type="ECO:0000256" key="1">
    <source>
        <dbReference type="ARBA" id="ARBA00000085"/>
    </source>
</evidence>
<organism evidence="9">
    <name type="scientific">marine sediment metagenome</name>
    <dbReference type="NCBI Taxonomy" id="412755"/>
    <lineage>
        <taxon>unclassified sequences</taxon>
        <taxon>metagenomes</taxon>
        <taxon>ecological metagenomes</taxon>
    </lineage>
</organism>
<evidence type="ECO:0000256" key="5">
    <source>
        <dbReference type="ARBA" id="ARBA00023136"/>
    </source>
</evidence>
<name>A0A0F9PFA5_9ZZZZ</name>
<protein>
    <recommendedName>
        <fullName evidence="2">histidine kinase</fullName>
        <ecNumber evidence="2">2.7.13.3</ecNumber>
    </recommendedName>
</protein>
<evidence type="ECO:0000259" key="8">
    <source>
        <dbReference type="PROSITE" id="PS50112"/>
    </source>
</evidence>
<dbReference type="GO" id="GO:0030295">
    <property type="term" value="F:protein kinase activator activity"/>
    <property type="evidence" value="ECO:0007669"/>
    <property type="project" value="TreeGrafter"/>
</dbReference>
<dbReference type="PROSITE" id="PS50112">
    <property type="entry name" value="PAS"/>
    <property type="match status" value="1"/>
</dbReference>
<dbReference type="InterPro" id="IPR005467">
    <property type="entry name" value="His_kinase_dom"/>
</dbReference>
<dbReference type="InterPro" id="IPR004358">
    <property type="entry name" value="Sig_transdc_His_kin-like_C"/>
</dbReference>
<dbReference type="Gene3D" id="3.30.450.20">
    <property type="entry name" value="PAS domain"/>
    <property type="match status" value="1"/>
</dbReference>
<dbReference type="PROSITE" id="PS50109">
    <property type="entry name" value="HIS_KIN"/>
    <property type="match status" value="1"/>
</dbReference>
<proteinExistence type="predicted"/>
<dbReference type="SUPFAM" id="SSF55874">
    <property type="entry name" value="ATPase domain of HSP90 chaperone/DNA topoisomerase II/histidine kinase"/>
    <property type="match status" value="1"/>
</dbReference>
<evidence type="ECO:0000256" key="3">
    <source>
        <dbReference type="ARBA" id="ARBA00022679"/>
    </source>
</evidence>
<dbReference type="GO" id="GO:0007234">
    <property type="term" value="P:osmosensory signaling via phosphorelay pathway"/>
    <property type="evidence" value="ECO:0007669"/>
    <property type="project" value="TreeGrafter"/>
</dbReference>
<dbReference type="GO" id="GO:0004673">
    <property type="term" value="F:protein histidine kinase activity"/>
    <property type="evidence" value="ECO:0007669"/>
    <property type="project" value="UniProtKB-EC"/>
</dbReference>
<comment type="caution">
    <text evidence="9">The sequence shown here is derived from an EMBL/GenBank/DDBJ whole genome shotgun (WGS) entry which is preliminary data.</text>
</comment>
<evidence type="ECO:0000256" key="2">
    <source>
        <dbReference type="ARBA" id="ARBA00012438"/>
    </source>
</evidence>
<evidence type="ECO:0000256" key="6">
    <source>
        <dbReference type="SAM" id="Phobius"/>
    </source>
</evidence>
<dbReference type="SMART" id="SM00387">
    <property type="entry name" value="HATPase_c"/>
    <property type="match status" value="1"/>
</dbReference>
<dbReference type="EC" id="2.7.13.3" evidence="2"/>
<dbReference type="PANTHER" id="PTHR42878:SF13">
    <property type="entry name" value="HISTIDINE KINASE"/>
    <property type="match status" value="1"/>
</dbReference>
<dbReference type="Gene3D" id="3.30.565.10">
    <property type="entry name" value="Histidine kinase-like ATPase, C-terminal domain"/>
    <property type="match status" value="1"/>
</dbReference>
<dbReference type="InterPro" id="IPR003594">
    <property type="entry name" value="HATPase_dom"/>
</dbReference>
<keyword evidence="6" id="KW-0812">Transmembrane</keyword>
<dbReference type="PRINTS" id="PR00344">
    <property type="entry name" value="BCTRLSENSOR"/>
</dbReference>
<keyword evidence="5 6" id="KW-0472">Membrane</keyword>